<evidence type="ECO:0000256" key="2">
    <source>
        <dbReference type="ARBA" id="ARBA00023125"/>
    </source>
</evidence>
<dbReference type="PANTHER" id="PTHR30349:SF41">
    <property type="entry name" value="INTEGRASE_RECOMBINASE PROTEIN MJ0367-RELATED"/>
    <property type="match status" value="1"/>
</dbReference>
<dbReference type="PROSITE" id="PS51900">
    <property type="entry name" value="CB"/>
    <property type="match status" value="1"/>
</dbReference>
<evidence type="ECO:0008006" key="9">
    <source>
        <dbReference type="Google" id="ProtNLM"/>
    </source>
</evidence>
<proteinExistence type="predicted"/>
<keyword evidence="3" id="KW-0233">DNA recombination</keyword>
<dbReference type="CDD" id="cd00397">
    <property type="entry name" value="DNA_BRE_C"/>
    <property type="match status" value="1"/>
</dbReference>
<protein>
    <recommendedName>
        <fullName evidence="9">Integrase</fullName>
    </recommendedName>
</protein>
<evidence type="ECO:0000313" key="8">
    <source>
        <dbReference type="Proteomes" id="UP000054387"/>
    </source>
</evidence>
<dbReference type="InterPro" id="IPR013762">
    <property type="entry name" value="Integrase-like_cat_sf"/>
</dbReference>
<dbReference type="GO" id="GO:0006310">
    <property type="term" value="P:DNA recombination"/>
    <property type="evidence" value="ECO:0007669"/>
    <property type="project" value="UniProtKB-KW"/>
</dbReference>
<dbReference type="GO" id="GO:0015074">
    <property type="term" value="P:DNA integration"/>
    <property type="evidence" value="ECO:0007669"/>
    <property type="project" value="UniProtKB-KW"/>
</dbReference>
<dbReference type="InterPro" id="IPR044068">
    <property type="entry name" value="CB"/>
</dbReference>
<evidence type="ECO:0000313" key="7">
    <source>
        <dbReference type="EMBL" id="KTG09585.1"/>
    </source>
</evidence>
<dbReference type="Gene3D" id="1.10.443.10">
    <property type="entry name" value="Intergrase catalytic core"/>
    <property type="match status" value="1"/>
</dbReference>
<reference evidence="7 8" key="1">
    <citation type="submission" date="2015-12" db="EMBL/GenBank/DDBJ databases">
        <title>Haloprofundus marisrubri gen. nov., sp. nov., an extremely halophilic archaeon isolated from the Discovery deep brine-seawater interface in the Red Sea.</title>
        <authorList>
            <person name="Zhang G."/>
            <person name="Stingl U."/>
            <person name="Rashid M."/>
        </authorList>
    </citation>
    <scope>NUCLEOTIDE SEQUENCE [LARGE SCALE GENOMIC DNA]</scope>
    <source>
        <strain evidence="7 8">SB9</strain>
    </source>
</reference>
<evidence type="ECO:0000259" key="6">
    <source>
        <dbReference type="PROSITE" id="PS51900"/>
    </source>
</evidence>
<evidence type="ECO:0000259" key="5">
    <source>
        <dbReference type="PROSITE" id="PS51898"/>
    </source>
</evidence>
<comment type="caution">
    <text evidence="7">The sequence shown here is derived from an EMBL/GenBank/DDBJ whole genome shotgun (WGS) entry which is preliminary data.</text>
</comment>
<dbReference type="STRING" id="1514971.AUR64_17270"/>
<evidence type="ECO:0000256" key="1">
    <source>
        <dbReference type="ARBA" id="ARBA00022908"/>
    </source>
</evidence>
<organism evidence="7 8">
    <name type="scientific">Haloprofundus marisrubri</name>
    <dbReference type="NCBI Taxonomy" id="1514971"/>
    <lineage>
        <taxon>Archaea</taxon>
        <taxon>Methanobacteriati</taxon>
        <taxon>Methanobacteriota</taxon>
        <taxon>Stenosarchaea group</taxon>
        <taxon>Halobacteria</taxon>
        <taxon>Halobacteriales</taxon>
        <taxon>Haloferacaceae</taxon>
        <taxon>Haloprofundus</taxon>
    </lineage>
</organism>
<evidence type="ECO:0000256" key="4">
    <source>
        <dbReference type="PROSITE-ProRule" id="PRU01248"/>
    </source>
</evidence>
<dbReference type="InterPro" id="IPR002104">
    <property type="entry name" value="Integrase_catalytic"/>
</dbReference>
<feature type="domain" description="Tyr recombinase" evidence="5">
    <location>
        <begin position="108"/>
        <end position="309"/>
    </location>
</feature>
<evidence type="ECO:0000256" key="3">
    <source>
        <dbReference type="ARBA" id="ARBA00023172"/>
    </source>
</evidence>
<dbReference type="EMBL" id="LOPU01000029">
    <property type="protein sequence ID" value="KTG09585.1"/>
    <property type="molecule type" value="Genomic_DNA"/>
</dbReference>
<dbReference type="InterPro" id="IPR010998">
    <property type="entry name" value="Integrase_recombinase_N"/>
</dbReference>
<dbReference type="Pfam" id="PF00589">
    <property type="entry name" value="Phage_integrase"/>
    <property type="match status" value="1"/>
</dbReference>
<dbReference type="PANTHER" id="PTHR30349">
    <property type="entry name" value="PHAGE INTEGRASE-RELATED"/>
    <property type="match status" value="1"/>
</dbReference>
<dbReference type="InterPro" id="IPR050090">
    <property type="entry name" value="Tyrosine_recombinase_XerCD"/>
</dbReference>
<dbReference type="PROSITE" id="PS51898">
    <property type="entry name" value="TYR_RECOMBINASE"/>
    <property type="match status" value="1"/>
</dbReference>
<dbReference type="SUPFAM" id="SSF56349">
    <property type="entry name" value="DNA breaking-rejoining enzymes"/>
    <property type="match status" value="1"/>
</dbReference>
<keyword evidence="8" id="KW-1185">Reference proteome</keyword>
<keyword evidence="2 4" id="KW-0238">DNA-binding</keyword>
<dbReference type="InterPro" id="IPR011010">
    <property type="entry name" value="DNA_brk_join_enz"/>
</dbReference>
<name>A0A0W1R8I8_9EURY</name>
<dbReference type="Gene3D" id="1.10.150.130">
    <property type="match status" value="1"/>
</dbReference>
<keyword evidence="1" id="KW-0229">DNA integration</keyword>
<dbReference type="Proteomes" id="UP000054387">
    <property type="component" value="Unassembled WGS sequence"/>
</dbReference>
<accession>A0A0W1R8I8</accession>
<dbReference type="AlphaFoldDB" id="A0A0W1R8I8"/>
<dbReference type="GO" id="GO:0003677">
    <property type="term" value="F:DNA binding"/>
    <property type="evidence" value="ECO:0007669"/>
    <property type="project" value="UniProtKB-UniRule"/>
</dbReference>
<gene>
    <name evidence="7" type="ORF">AUR64_17270</name>
</gene>
<feature type="domain" description="Core-binding (CB)" evidence="6">
    <location>
        <begin position="1"/>
        <end position="80"/>
    </location>
</feature>
<sequence length="315" mass="37079">MEVLVEYLGQVEAWQSIHTLRNRKVVTRQFCEWLDGRKTLFEVDKRTVKRWMTYLLNDGYAPRSVRQKTYALSAMYRELEDWNEVPENPIEQIDEIEKLSQTRLDEHTDRQYLTIEEYETLVDACDTLRDTLVIQLLWNTGVRVQEAVSITEDAIDRENRSIEVETIKGNKFESSKTRTVYYKRSFGRTLRRWLDEGGRNRYLGANNGDDEGHLLVTREAPTMFVNRVTEIVRKVADEAGIQTELYVDQSGRPRNRIVGHLFRKSYGVHRTKNGMPIAYLTELMGHSDMEITREHYLKFREDDIQEAERTYAPGV</sequence>